<evidence type="ECO:0000256" key="6">
    <source>
        <dbReference type="ARBA" id="ARBA00022603"/>
    </source>
</evidence>
<evidence type="ECO:0000256" key="7">
    <source>
        <dbReference type="ARBA" id="ARBA00022679"/>
    </source>
</evidence>
<proteinExistence type="inferred from homology"/>
<dbReference type="RefSeq" id="WP_062940975.1">
    <property type="nucleotide sequence ID" value="NZ_CP171845.1"/>
</dbReference>
<dbReference type="InterPro" id="IPR000682">
    <property type="entry name" value="PCMT"/>
</dbReference>
<evidence type="ECO:0000256" key="8">
    <source>
        <dbReference type="ARBA" id="ARBA00022691"/>
    </source>
</evidence>
<dbReference type="Gene3D" id="3.40.50.150">
    <property type="entry name" value="Vaccinia Virus protein VP39"/>
    <property type="match status" value="1"/>
</dbReference>
<dbReference type="Pfam" id="PF01135">
    <property type="entry name" value="PCMT"/>
    <property type="match status" value="1"/>
</dbReference>
<evidence type="ECO:0000256" key="4">
    <source>
        <dbReference type="ARBA" id="ARBA00013346"/>
    </source>
</evidence>
<keyword evidence="6 12" id="KW-0489">Methyltransferase</keyword>
<comment type="subcellular location">
    <subcellularLocation>
        <location evidence="1">Cytoplasm</location>
    </subcellularLocation>
</comment>
<dbReference type="EC" id="2.1.1.77" evidence="3"/>
<evidence type="ECO:0000256" key="9">
    <source>
        <dbReference type="ARBA" id="ARBA00030757"/>
    </source>
</evidence>
<dbReference type="SUPFAM" id="SSF53335">
    <property type="entry name" value="S-adenosyl-L-methionine-dependent methyltransferases"/>
    <property type="match status" value="1"/>
</dbReference>
<sequence length="303" mass="32698">MPGDLPMPTAMFTADELAVIRRAYAHQVVATAATTNPRIEAAFATVPREKFLGAPPWQIANLGGGYRPLPSSDLVLAYQDVLFALQSEKGVNNGSPSLHARLLAELDIQIGDRIAHIGAGTGYYSAILSELVGASGHVYAVEMDPDLAAHAQAALADRANVSVINADGSRWPQQEVDAIYVNFAVARPAEPWIERLRPGGRLVLPLGVPRQDRPSKGGRHASHGAALRIERGESGFAARWIGTAYFVCANGGLSIDDNEIEALTAAFKRGGIEFVKSLLWKTEPRIGRCWYIGDQWALCYDDV</sequence>
<organism evidence="12">
    <name type="scientific">Rhizobium leguminosarum</name>
    <dbReference type="NCBI Taxonomy" id="384"/>
    <lineage>
        <taxon>Bacteria</taxon>
        <taxon>Pseudomonadati</taxon>
        <taxon>Pseudomonadota</taxon>
        <taxon>Alphaproteobacteria</taxon>
        <taxon>Hyphomicrobiales</taxon>
        <taxon>Rhizobiaceae</taxon>
        <taxon>Rhizobium/Agrobacterium group</taxon>
        <taxon>Rhizobium</taxon>
    </lineage>
</organism>
<name>A0A154IND0_RHILE</name>
<dbReference type="GO" id="GO:0004719">
    <property type="term" value="F:protein-L-isoaspartate (D-aspartate) O-methyltransferase activity"/>
    <property type="evidence" value="ECO:0007669"/>
    <property type="project" value="UniProtKB-EC"/>
</dbReference>
<dbReference type="PANTHER" id="PTHR11579">
    <property type="entry name" value="PROTEIN-L-ISOASPARTATE O-METHYLTRANSFERASE"/>
    <property type="match status" value="1"/>
</dbReference>
<evidence type="ECO:0000256" key="11">
    <source>
        <dbReference type="ARBA" id="ARBA00031350"/>
    </source>
</evidence>
<comment type="caution">
    <text evidence="12">The sequence shown here is derived from an EMBL/GenBank/DDBJ whole genome shotgun (WGS) entry which is preliminary data.</text>
</comment>
<dbReference type="PANTHER" id="PTHR11579:SF0">
    <property type="entry name" value="PROTEIN-L-ISOASPARTATE(D-ASPARTATE) O-METHYLTRANSFERASE"/>
    <property type="match status" value="1"/>
</dbReference>
<keyword evidence="5" id="KW-0963">Cytoplasm</keyword>
<dbReference type="GO" id="GO:0032259">
    <property type="term" value="P:methylation"/>
    <property type="evidence" value="ECO:0007669"/>
    <property type="project" value="UniProtKB-KW"/>
</dbReference>
<evidence type="ECO:0000256" key="10">
    <source>
        <dbReference type="ARBA" id="ARBA00031323"/>
    </source>
</evidence>
<protein>
    <recommendedName>
        <fullName evidence="4">Protein-L-isoaspartate O-methyltransferase</fullName>
        <ecNumber evidence="3">2.1.1.77</ecNumber>
    </recommendedName>
    <alternativeName>
        <fullName evidence="11">L-isoaspartyl protein carboxyl methyltransferase</fullName>
    </alternativeName>
    <alternativeName>
        <fullName evidence="9">Protein L-isoaspartyl methyltransferase</fullName>
    </alternativeName>
    <alternativeName>
        <fullName evidence="10">Protein-beta-aspartate methyltransferase</fullName>
    </alternativeName>
</protein>
<evidence type="ECO:0000313" key="12">
    <source>
        <dbReference type="EMBL" id="KZB01942.1"/>
    </source>
</evidence>
<comment type="similarity">
    <text evidence="2">Belongs to the methyltransferase superfamily. L-isoaspartyl/D-aspartyl protein methyltransferase family.</text>
</comment>
<dbReference type="AlphaFoldDB" id="A0A154IND0"/>
<evidence type="ECO:0000256" key="3">
    <source>
        <dbReference type="ARBA" id="ARBA00011890"/>
    </source>
</evidence>
<dbReference type="InterPro" id="IPR029063">
    <property type="entry name" value="SAM-dependent_MTases_sf"/>
</dbReference>
<dbReference type="CDD" id="cd02440">
    <property type="entry name" value="AdoMet_MTases"/>
    <property type="match status" value="1"/>
</dbReference>
<evidence type="ECO:0000256" key="5">
    <source>
        <dbReference type="ARBA" id="ARBA00022490"/>
    </source>
</evidence>
<reference evidence="12" key="1">
    <citation type="submission" date="2016-03" db="EMBL/GenBank/DDBJ databases">
        <title>Microsymbionts genomes from the relict species Vavilovia formosa.</title>
        <authorList>
            <person name="Chirak E."/>
            <person name="Kimeklis A."/>
            <person name="Kopat V."/>
            <person name="Andronov E."/>
        </authorList>
    </citation>
    <scope>NUCLEOTIDE SEQUENCE [LARGE SCALE GENOMIC DNA]</scope>
    <source>
        <strain evidence="12">Vaf12</strain>
    </source>
</reference>
<evidence type="ECO:0000256" key="2">
    <source>
        <dbReference type="ARBA" id="ARBA00005369"/>
    </source>
</evidence>
<gene>
    <name evidence="12" type="ORF">A4A59_13085</name>
</gene>
<keyword evidence="8" id="KW-0949">S-adenosyl-L-methionine</keyword>
<accession>A0A154IND0</accession>
<evidence type="ECO:0000256" key="1">
    <source>
        <dbReference type="ARBA" id="ARBA00004496"/>
    </source>
</evidence>
<dbReference type="EMBL" id="LVYU01000078">
    <property type="protein sequence ID" value="KZB01942.1"/>
    <property type="molecule type" value="Genomic_DNA"/>
</dbReference>
<dbReference type="GO" id="GO:0005737">
    <property type="term" value="C:cytoplasm"/>
    <property type="evidence" value="ECO:0007669"/>
    <property type="project" value="UniProtKB-SubCell"/>
</dbReference>
<keyword evidence="7 12" id="KW-0808">Transferase</keyword>